<evidence type="ECO:0000313" key="1">
    <source>
        <dbReference type="EMBL" id="ART30380.1"/>
    </source>
</evidence>
<geneLocation type="mitochondrion" evidence="1"/>
<keyword evidence="1" id="KW-0496">Mitochondrion</keyword>
<dbReference type="AlphaFoldDB" id="A0A1Y0AZ00"/>
<organism evidence="1">
    <name type="scientific">Utricularia reniformis</name>
    <dbReference type="NCBI Taxonomy" id="192314"/>
    <lineage>
        <taxon>Eukaryota</taxon>
        <taxon>Viridiplantae</taxon>
        <taxon>Streptophyta</taxon>
        <taxon>Embryophyta</taxon>
        <taxon>Tracheophyta</taxon>
        <taxon>Spermatophyta</taxon>
        <taxon>Magnoliopsida</taxon>
        <taxon>eudicotyledons</taxon>
        <taxon>Gunneridae</taxon>
        <taxon>Pentapetalae</taxon>
        <taxon>asterids</taxon>
        <taxon>lamiids</taxon>
        <taxon>Lamiales</taxon>
        <taxon>Lentibulariaceae</taxon>
        <taxon>Utricularia</taxon>
    </lineage>
</organism>
<accession>A0A1Y0AZ00</accession>
<gene>
    <name evidence="1" type="ORF">AEK19_MT1442</name>
</gene>
<reference evidence="1" key="1">
    <citation type="submission" date="2017-03" db="EMBL/GenBank/DDBJ databases">
        <title>The mitochondrial genome of the carnivorous plant Utricularia reniformis (Lentibulariaceae): structure, comparative analysis and evolutionary landmarks.</title>
        <authorList>
            <person name="Silva S.R."/>
            <person name="Alvarenga D.O."/>
            <person name="Michael T.P."/>
            <person name="Miranda V.F.O."/>
            <person name="Varani A.M."/>
        </authorList>
    </citation>
    <scope>NUCLEOTIDE SEQUENCE</scope>
</reference>
<name>A0A1Y0AZ00_9LAMI</name>
<protein>
    <submittedName>
        <fullName evidence="1">Uncharacterized protein</fullName>
    </submittedName>
</protein>
<dbReference type="EMBL" id="KY774314">
    <property type="protein sequence ID" value="ART30380.1"/>
    <property type="molecule type" value="Genomic_DNA"/>
</dbReference>
<sequence>MQNSSISLGGASTIAVGPFEDVQRDLNRSLECLPTLYLHTWYESSLSSFLHLQPPPSGLIRFGYL</sequence>
<proteinExistence type="predicted"/>